<dbReference type="EMBL" id="MNCJ02000324">
    <property type="protein sequence ID" value="KAF5792813.1"/>
    <property type="molecule type" value="Genomic_DNA"/>
</dbReference>
<protein>
    <submittedName>
        <fullName evidence="2">Uncharacterized protein</fullName>
    </submittedName>
</protein>
<sequence length="122" mass="13711">MPKDELIAWWPTIGEGPYTKAEEVRSSEIRDPAPPVHAALRPVLYSARPFLATFSSVRPDHAALSFVRPFHAGFRHVLYSIHGTARHPLLGVARTLQRRSSLSLTRSLASIDDDSGFYYHIM</sequence>
<evidence type="ECO:0000313" key="2">
    <source>
        <dbReference type="EMBL" id="OTG16471.1"/>
    </source>
</evidence>
<dbReference type="AlphaFoldDB" id="A0A251U2G3"/>
<dbReference type="InParanoid" id="A0A251U2G3"/>
<organism evidence="2 3">
    <name type="scientific">Helianthus annuus</name>
    <name type="common">Common sunflower</name>
    <dbReference type="NCBI Taxonomy" id="4232"/>
    <lineage>
        <taxon>Eukaryota</taxon>
        <taxon>Viridiplantae</taxon>
        <taxon>Streptophyta</taxon>
        <taxon>Embryophyta</taxon>
        <taxon>Tracheophyta</taxon>
        <taxon>Spermatophyta</taxon>
        <taxon>Magnoliopsida</taxon>
        <taxon>eudicotyledons</taxon>
        <taxon>Gunneridae</taxon>
        <taxon>Pentapetalae</taxon>
        <taxon>asterids</taxon>
        <taxon>campanulids</taxon>
        <taxon>Asterales</taxon>
        <taxon>Asteraceae</taxon>
        <taxon>Asteroideae</taxon>
        <taxon>Heliantheae alliance</taxon>
        <taxon>Heliantheae</taxon>
        <taxon>Helianthus</taxon>
    </lineage>
</organism>
<reference evidence="2" key="2">
    <citation type="submission" date="2017-02" db="EMBL/GenBank/DDBJ databases">
        <title>Sunflower complete genome.</title>
        <authorList>
            <person name="Langlade N."/>
            <person name="Munos S."/>
        </authorList>
    </citation>
    <scope>NUCLEOTIDE SEQUENCE [LARGE SCALE GENOMIC DNA]</scope>
    <source>
        <tissue evidence="2">Leaves</tissue>
    </source>
</reference>
<dbReference type="EMBL" id="CM007898">
    <property type="protein sequence ID" value="OTG16471.1"/>
    <property type="molecule type" value="Genomic_DNA"/>
</dbReference>
<dbReference type="Proteomes" id="UP000215914">
    <property type="component" value="Chromosome 9"/>
</dbReference>
<proteinExistence type="predicted"/>
<gene>
    <name evidence="2" type="ORF">HannXRQ_Chr09g0271751</name>
    <name evidence="1" type="ORF">HanXRQr2_Chr09g0410231</name>
</gene>
<reference evidence="1 3" key="1">
    <citation type="journal article" date="2017" name="Nature">
        <title>The sunflower genome provides insights into oil metabolism, flowering and Asterid evolution.</title>
        <authorList>
            <person name="Badouin H."/>
            <person name="Gouzy J."/>
            <person name="Grassa C.J."/>
            <person name="Murat F."/>
            <person name="Staton S.E."/>
            <person name="Cottret L."/>
            <person name="Lelandais-Briere C."/>
            <person name="Owens G.L."/>
            <person name="Carrere S."/>
            <person name="Mayjonade B."/>
            <person name="Legrand L."/>
            <person name="Gill N."/>
            <person name="Kane N.C."/>
            <person name="Bowers J.E."/>
            <person name="Hubner S."/>
            <person name="Bellec A."/>
            <person name="Berard A."/>
            <person name="Berges H."/>
            <person name="Blanchet N."/>
            <person name="Boniface M.C."/>
            <person name="Brunel D."/>
            <person name="Catrice O."/>
            <person name="Chaidir N."/>
            <person name="Claudel C."/>
            <person name="Donnadieu C."/>
            <person name="Faraut T."/>
            <person name="Fievet G."/>
            <person name="Helmstetter N."/>
            <person name="King M."/>
            <person name="Knapp S.J."/>
            <person name="Lai Z."/>
            <person name="Le Paslier M.C."/>
            <person name="Lippi Y."/>
            <person name="Lorenzon L."/>
            <person name="Mandel J.R."/>
            <person name="Marage G."/>
            <person name="Marchand G."/>
            <person name="Marquand E."/>
            <person name="Bret-Mestries E."/>
            <person name="Morien E."/>
            <person name="Nambeesan S."/>
            <person name="Nguyen T."/>
            <person name="Pegot-Espagnet P."/>
            <person name="Pouilly N."/>
            <person name="Raftis F."/>
            <person name="Sallet E."/>
            <person name="Schiex T."/>
            <person name="Thomas J."/>
            <person name="Vandecasteele C."/>
            <person name="Vares D."/>
            <person name="Vear F."/>
            <person name="Vautrin S."/>
            <person name="Crespi M."/>
            <person name="Mangin B."/>
            <person name="Burke J.M."/>
            <person name="Salse J."/>
            <person name="Munos S."/>
            <person name="Vincourt P."/>
            <person name="Rieseberg L.H."/>
            <person name="Langlade N.B."/>
        </authorList>
    </citation>
    <scope>NUCLEOTIDE SEQUENCE [LARGE SCALE GENOMIC DNA]</scope>
    <source>
        <strain evidence="3">cv. SF193</strain>
        <tissue evidence="1">Leaves</tissue>
    </source>
</reference>
<name>A0A251U2G3_HELAN</name>
<accession>A0A251U2G3</accession>
<keyword evidence="3" id="KW-1185">Reference proteome</keyword>
<evidence type="ECO:0000313" key="3">
    <source>
        <dbReference type="Proteomes" id="UP000215914"/>
    </source>
</evidence>
<dbReference type="Gramene" id="mRNA:HanXRQr2_Chr09g0410231">
    <property type="protein sequence ID" value="mRNA:HanXRQr2_Chr09g0410231"/>
    <property type="gene ID" value="HanXRQr2_Chr09g0410231"/>
</dbReference>
<reference evidence="1" key="3">
    <citation type="submission" date="2020-06" db="EMBL/GenBank/DDBJ databases">
        <title>Helianthus annuus Genome sequencing and assembly Release 2.</title>
        <authorList>
            <person name="Gouzy J."/>
            <person name="Langlade N."/>
            <person name="Munos S."/>
        </authorList>
    </citation>
    <scope>NUCLEOTIDE SEQUENCE</scope>
    <source>
        <tissue evidence="1">Leaves</tissue>
    </source>
</reference>
<evidence type="ECO:0000313" key="1">
    <source>
        <dbReference type="EMBL" id="KAF5792813.1"/>
    </source>
</evidence>